<dbReference type="PROSITE" id="PS51257">
    <property type="entry name" value="PROKAR_LIPOPROTEIN"/>
    <property type="match status" value="1"/>
</dbReference>
<accession>A0AAU6PFC7</accession>
<evidence type="ECO:0000256" key="8">
    <source>
        <dbReference type="ARBA" id="ARBA00023136"/>
    </source>
</evidence>
<dbReference type="SUPFAM" id="SSF89392">
    <property type="entry name" value="Prokaryotic lipoproteins and lipoprotein localization factors"/>
    <property type="match status" value="1"/>
</dbReference>
<keyword evidence="6" id="KW-0732">Signal</keyword>
<keyword evidence="11" id="KW-0998">Cell outer membrane</keyword>
<evidence type="ECO:0000313" key="13">
    <source>
        <dbReference type="EMBL" id="WXT99707.1"/>
    </source>
</evidence>
<reference evidence="13" key="1">
    <citation type="submission" date="2023-10" db="EMBL/GenBank/DDBJ databases">
        <title>The first scallop-associated chemosynthetic bacterial symbiont.</title>
        <authorList>
            <person name="Lin Y.-T."/>
            <person name="Sun J."/>
            <person name="Ip J.C.-H."/>
            <person name="He X."/>
            <person name="Gao Z.-M."/>
            <person name="Perez M."/>
            <person name="Xu T."/>
            <person name="Qian P.-Y."/>
            <person name="Qiu J.-W."/>
        </authorList>
    </citation>
    <scope>NUCLEOTIDE SEQUENCE</scope>
    <source>
        <strain evidence="13">Gill1</strain>
    </source>
</reference>
<evidence type="ECO:0000256" key="1">
    <source>
        <dbReference type="ARBA" id="ARBA00004459"/>
    </source>
</evidence>
<dbReference type="Gene3D" id="2.50.20.10">
    <property type="entry name" value="Lipoprotein localisation LolA/LolB/LppX"/>
    <property type="match status" value="1"/>
</dbReference>
<keyword evidence="12 13" id="KW-0449">Lipoprotein</keyword>
<evidence type="ECO:0000256" key="7">
    <source>
        <dbReference type="ARBA" id="ARBA00022927"/>
    </source>
</evidence>
<comment type="subcellular location">
    <subcellularLocation>
        <location evidence="1">Cell outer membrane</location>
        <topology evidence="1">Lipid-anchor</topology>
    </subcellularLocation>
</comment>
<evidence type="ECO:0000256" key="9">
    <source>
        <dbReference type="ARBA" id="ARBA00023139"/>
    </source>
</evidence>
<dbReference type="GO" id="GO:0015031">
    <property type="term" value="P:protein transport"/>
    <property type="evidence" value="ECO:0007669"/>
    <property type="project" value="UniProtKB-KW"/>
</dbReference>
<protein>
    <recommendedName>
        <fullName evidence="4">Outer-membrane lipoprotein LolB</fullName>
    </recommendedName>
</protein>
<keyword evidence="9" id="KW-0564">Palmitate</keyword>
<dbReference type="GO" id="GO:0009279">
    <property type="term" value="C:cell outer membrane"/>
    <property type="evidence" value="ECO:0007669"/>
    <property type="project" value="UniProtKB-SubCell"/>
</dbReference>
<sequence>MRDLPLQYTAMKRLTLLLLFSLLSACSTLTERFEIPIYSSSIPDAWAMEGRLNATVDSKTESASFELSRQGKYHQLTLNNSFGFGQIQVKQTAQGLLVDGKLTGLSLQEWMLIELGWKFPIAKLERLVFKHDLKDAEGWWMKVSKYQSINGITYPKIVHFKSEYRAIKIKLLLKEINRLK</sequence>
<name>A0AAU6PFC7_9GAMM</name>
<evidence type="ECO:0000256" key="6">
    <source>
        <dbReference type="ARBA" id="ARBA00022729"/>
    </source>
</evidence>
<evidence type="ECO:0000256" key="12">
    <source>
        <dbReference type="ARBA" id="ARBA00023288"/>
    </source>
</evidence>
<keyword evidence="5" id="KW-0813">Transport</keyword>
<keyword evidence="8" id="KW-0472">Membrane</keyword>
<evidence type="ECO:0000256" key="3">
    <source>
        <dbReference type="ARBA" id="ARBA00011245"/>
    </source>
</evidence>
<organism evidence="13">
    <name type="scientific">Catillopecten margaritatus gill symbiont</name>
    <dbReference type="NCBI Taxonomy" id="3083288"/>
    <lineage>
        <taxon>Bacteria</taxon>
        <taxon>Pseudomonadati</taxon>
        <taxon>Pseudomonadota</taxon>
        <taxon>Gammaproteobacteria</taxon>
        <taxon>sulfur-oxidizing symbionts</taxon>
    </lineage>
</organism>
<dbReference type="AlphaFoldDB" id="A0AAU6PFC7"/>
<keyword evidence="7" id="KW-0653">Protein transport</keyword>
<comment type="subunit">
    <text evidence="3">Monomer.</text>
</comment>
<evidence type="ECO:0000256" key="4">
    <source>
        <dbReference type="ARBA" id="ARBA00016202"/>
    </source>
</evidence>
<evidence type="ECO:0000256" key="10">
    <source>
        <dbReference type="ARBA" id="ARBA00023186"/>
    </source>
</evidence>
<gene>
    <name evidence="13" type="primary">lolB</name>
    <name evidence="13" type="ORF">Ctma_0411</name>
</gene>
<dbReference type="InterPro" id="IPR029046">
    <property type="entry name" value="LolA/LolB/LppX"/>
</dbReference>
<evidence type="ECO:0000256" key="5">
    <source>
        <dbReference type="ARBA" id="ARBA00022448"/>
    </source>
</evidence>
<dbReference type="EMBL" id="CP138327">
    <property type="protein sequence ID" value="WXT99707.1"/>
    <property type="molecule type" value="Genomic_DNA"/>
</dbReference>
<evidence type="ECO:0000256" key="11">
    <source>
        <dbReference type="ARBA" id="ARBA00023237"/>
    </source>
</evidence>
<dbReference type="InterPro" id="IPR004565">
    <property type="entry name" value="OM_lipoprot_LolB"/>
</dbReference>
<evidence type="ECO:0000256" key="2">
    <source>
        <dbReference type="ARBA" id="ARBA00009696"/>
    </source>
</evidence>
<comment type="similarity">
    <text evidence="2">Belongs to the LolB family.</text>
</comment>
<keyword evidence="10" id="KW-0143">Chaperone</keyword>
<proteinExistence type="inferred from homology"/>
<dbReference type="Pfam" id="PF03550">
    <property type="entry name" value="LolB"/>
    <property type="match status" value="1"/>
</dbReference>